<dbReference type="InterPro" id="IPR003594">
    <property type="entry name" value="HATPase_dom"/>
</dbReference>
<dbReference type="Pfam" id="PF00512">
    <property type="entry name" value="HisKA"/>
    <property type="match status" value="1"/>
</dbReference>
<protein>
    <recommendedName>
        <fullName evidence="2">histidine kinase</fullName>
        <ecNumber evidence="2">2.7.13.3</ecNumber>
    </recommendedName>
</protein>
<accession>A0A1F7FBQ6</accession>
<keyword evidence="4" id="KW-1133">Transmembrane helix</keyword>
<sequence length="410" mass="45340">MIFIPAMFLYIAMSLLIYSFYRTASNALDTELDARFLLMGESAARLFALDRIGAQPFEPGNEATTEFLLHMEDSFGLEQAALVDLVGTVVNSTNPLFSDGFPGWEVTGRERRAMERQDKAIIRPARTIAGIPFKTIVAPVQANGEKGLLVMDVNMHYLKPLATAKKRFLFAAVVTTLLFAAFASAVFLLSRRLKTALAEKNRQEKLALVGKMTASVAHEIKNPLGIIKNTAELINKKYGKPGDELFSYIDEEIRRLDSTINDFLTFSRDFQVHPEPVDIDRLVEKIIAPLTDVTFTPGGIGVHQYDPFRFTQLIRNLALNGQTHGRGKVEIVTIRRGSGDALEVLDRGPGFPLFREDTVFEPFYTTSSSGTGLGLAICKAIVEKHRGAIRAANRDGGGARIIITFLRDNA</sequence>
<dbReference type="Pfam" id="PF02518">
    <property type="entry name" value="HATPase_c"/>
    <property type="match status" value="1"/>
</dbReference>
<dbReference type="PRINTS" id="PR00344">
    <property type="entry name" value="BCTRLSENSOR"/>
</dbReference>
<dbReference type="Gene3D" id="1.10.287.130">
    <property type="match status" value="1"/>
</dbReference>
<dbReference type="InterPro" id="IPR005467">
    <property type="entry name" value="His_kinase_dom"/>
</dbReference>
<dbReference type="InterPro" id="IPR036097">
    <property type="entry name" value="HisK_dim/P_sf"/>
</dbReference>
<evidence type="ECO:0000256" key="4">
    <source>
        <dbReference type="SAM" id="Phobius"/>
    </source>
</evidence>
<dbReference type="Proteomes" id="UP000179243">
    <property type="component" value="Unassembled WGS sequence"/>
</dbReference>
<evidence type="ECO:0000256" key="2">
    <source>
        <dbReference type="ARBA" id="ARBA00012438"/>
    </source>
</evidence>
<feature type="transmembrane region" description="Helical" evidence="4">
    <location>
        <begin position="168"/>
        <end position="189"/>
    </location>
</feature>
<reference evidence="6 7" key="1">
    <citation type="journal article" date="2016" name="Nat. Commun.">
        <title>Thousands of microbial genomes shed light on interconnected biogeochemical processes in an aquifer system.</title>
        <authorList>
            <person name="Anantharaman K."/>
            <person name="Brown C.T."/>
            <person name="Hug L.A."/>
            <person name="Sharon I."/>
            <person name="Castelle C.J."/>
            <person name="Probst A.J."/>
            <person name="Thomas B.C."/>
            <person name="Singh A."/>
            <person name="Wilkins M.J."/>
            <person name="Karaoz U."/>
            <person name="Brodie E.L."/>
            <person name="Williams K.H."/>
            <person name="Hubbard S.S."/>
            <person name="Banfield J.F."/>
        </authorList>
    </citation>
    <scope>NUCLEOTIDE SEQUENCE [LARGE SCALE GENOMIC DNA]</scope>
</reference>
<dbReference type="EMBL" id="MFYX01000077">
    <property type="protein sequence ID" value="OGK04041.1"/>
    <property type="molecule type" value="Genomic_DNA"/>
</dbReference>
<feature type="transmembrane region" description="Helical" evidence="4">
    <location>
        <begin position="6"/>
        <end position="21"/>
    </location>
</feature>
<dbReference type="InterPro" id="IPR004358">
    <property type="entry name" value="Sig_transdc_His_kin-like_C"/>
</dbReference>
<keyword evidence="4" id="KW-0812">Transmembrane</keyword>
<dbReference type="CDD" id="cd00082">
    <property type="entry name" value="HisKA"/>
    <property type="match status" value="1"/>
</dbReference>
<dbReference type="GO" id="GO:0000155">
    <property type="term" value="F:phosphorelay sensor kinase activity"/>
    <property type="evidence" value="ECO:0007669"/>
    <property type="project" value="InterPro"/>
</dbReference>
<evidence type="ECO:0000259" key="5">
    <source>
        <dbReference type="PROSITE" id="PS50109"/>
    </source>
</evidence>
<dbReference type="SUPFAM" id="SSF47384">
    <property type="entry name" value="Homodimeric domain of signal transducing histidine kinase"/>
    <property type="match status" value="1"/>
</dbReference>
<evidence type="ECO:0000313" key="7">
    <source>
        <dbReference type="Proteomes" id="UP000179243"/>
    </source>
</evidence>
<comment type="catalytic activity">
    <reaction evidence="1">
        <text>ATP + protein L-histidine = ADP + protein N-phospho-L-histidine.</text>
        <dbReference type="EC" id="2.7.13.3"/>
    </reaction>
</comment>
<dbReference type="SUPFAM" id="SSF55874">
    <property type="entry name" value="ATPase domain of HSP90 chaperone/DNA topoisomerase II/histidine kinase"/>
    <property type="match status" value="1"/>
</dbReference>
<keyword evidence="4" id="KW-0472">Membrane</keyword>
<evidence type="ECO:0000256" key="1">
    <source>
        <dbReference type="ARBA" id="ARBA00000085"/>
    </source>
</evidence>
<dbReference type="EC" id="2.7.13.3" evidence="2"/>
<dbReference type="InterPro" id="IPR003661">
    <property type="entry name" value="HisK_dim/P_dom"/>
</dbReference>
<dbReference type="PANTHER" id="PTHR43065">
    <property type="entry name" value="SENSOR HISTIDINE KINASE"/>
    <property type="match status" value="1"/>
</dbReference>
<proteinExistence type="predicted"/>
<evidence type="ECO:0000313" key="6">
    <source>
        <dbReference type="EMBL" id="OGK04041.1"/>
    </source>
</evidence>
<comment type="caution">
    <text evidence="6">The sequence shown here is derived from an EMBL/GenBank/DDBJ whole genome shotgun (WGS) entry which is preliminary data.</text>
</comment>
<dbReference type="CDD" id="cd00075">
    <property type="entry name" value="HATPase"/>
    <property type="match status" value="1"/>
</dbReference>
<organism evidence="6 7">
    <name type="scientific">Candidatus Raymondbacteria bacterium RIFOXYD12_FULL_49_13</name>
    <dbReference type="NCBI Taxonomy" id="1817890"/>
    <lineage>
        <taxon>Bacteria</taxon>
        <taxon>Raymondiibacteriota</taxon>
    </lineage>
</organism>
<dbReference type="AlphaFoldDB" id="A0A1F7FBQ6"/>
<dbReference type="InterPro" id="IPR036890">
    <property type="entry name" value="HATPase_C_sf"/>
</dbReference>
<gene>
    <name evidence="6" type="ORF">A2519_00880</name>
</gene>
<dbReference type="SMART" id="SM00387">
    <property type="entry name" value="HATPase_c"/>
    <property type="match status" value="1"/>
</dbReference>
<dbReference type="Gene3D" id="3.30.565.10">
    <property type="entry name" value="Histidine kinase-like ATPase, C-terminal domain"/>
    <property type="match status" value="1"/>
</dbReference>
<keyword evidence="3" id="KW-0597">Phosphoprotein</keyword>
<feature type="domain" description="Histidine kinase" evidence="5">
    <location>
        <begin position="215"/>
        <end position="409"/>
    </location>
</feature>
<dbReference type="SMART" id="SM00388">
    <property type="entry name" value="HisKA"/>
    <property type="match status" value="1"/>
</dbReference>
<evidence type="ECO:0000256" key="3">
    <source>
        <dbReference type="ARBA" id="ARBA00022553"/>
    </source>
</evidence>
<dbReference type="PROSITE" id="PS50109">
    <property type="entry name" value="HIS_KIN"/>
    <property type="match status" value="1"/>
</dbReference>
<name>A0A1F7FBQ6_UNCRA</name>